<organism evidence="1 2">
    <name type="scientific">Vibrio chagasii</name>
    <dbReference type="NCBI Taxonomy" id="170679"/>
    <lineage>
        <taxon>Bacteria</taxon>
        <taxon>Pseudomonadati</taxon>
        <taxon>Pseudomonadota</taxon>
        <taxon>Gammaproteobacteria</taxon>
        <taxon>Vibrionales</taxon>
        <taxon>Vibrionaceae</taxon>
        <taxon>Vibrio</taxon>
    </lineage>
</organism>
<accession>A0A7Y3YLJ1</accession>
<gene>
    <name evidence="1" type="ORF">F0245_03525</name>
</gene>
<comment type="caution">
    <text evidence="1">The sequence shown here is derived from an EMBL/GenBank/DDBJ whole genome shotgun (WGS) entry which is preliminary data.</text>
</comment>
<name>A0A7Y3YLJ1_9VIBR</name>
<dbReference type="AlphaFoldDB" id="A0A7Y3YLJ1"/>
<dbReference type="EMBL" id="VTXW01000002">
    <property type="protein sequence ID" value="NOH32451.1"/>
    <property type="molecule type" value="Genomic_DNA"/>
</dbReference>
<reference evidence="1 2" key="1">
    <citation type="submission" date="2019-09" db="EMBL/GenBank/DDBJ databases">
        <title>Draft genome sequencing and comparative genomics of hatchery-associated Vibrios.</title>
        <authorList>
            <person name="Kehlet-Delgado H."/>
            <person name="Mueller R.S."/>
        </authorList>
    </citation>
    <scope>NUCLEOTIDE SEQUENCE [LARGE SCALE GENOMIC DNA]</scope>
    <source>
        <strain evidence="1 2">00-90-10</strain>
    </source>
</reference>
<evidence type="ECO:0000313" key="2">
    <source>
        <dbReference type="Proteomes" id="UP000525336"/>
    </source>
</evidence>
<evidence type="ECO:0008006" key="3">
    <source>
        <dbReference type="Google" id="ProtNLM"/>
    </source>
</evidence>
<proteinExistence type="predicted"/>
<evidence type="ECO:0000313" key="1">
    <source>
        <dbReference type="EMBL" id="NOH32451.1"/>
    </source>
</evidence>
<protein>
    <recommendedName>
        <fullName evidence="3">Apea-like HEPN domain-containing protein</fullName>
    </recommendedName>
</protein>
<sequence length="460" mass="53679">MELSVNGREAFTKLLTELALTYKVWRDDPKAYHQKVKEDNLVFTLIDAPNDLREEMRAKWESKEPCIYQLHHTACSLYLVRELATLMHKGNLNCLPYELKPIIEAIAYEYINSDLEGFARSILHNGERFDVRFQTLNNIVRRRVSAFKKTFNTSVYQFPVTIFNLSGELQINKSIRLLPVHESDLTDNQLAQFKDTRTFNYNYYLEVSVPAKCSENLSLQLAEKSRDATYNALKLLATRLSPEAIPLLASNDRNNHLFDFYRTGKNRKNMSSTMARKFHSFQFDSELFWQAFHEGRSSDVNLIDTVFLIPELLLTPNFSSQRVVDRLERALLWYGDASTEPNFYQQIQKLVSSIEALVNFHDDKLTEVFKRRVTHLNITHNGLSELIKDKAEKIYKARSRIVHGSSIDERFDFCAIDFCSETLLRAIWYFSLFGFEKTGFNKKLPDFLDELPNHVELRCD</sequence>
<dbReference type="Proteomes" id="UP000525336">
    <property type="component" value="Unassembled WGS sequence"/>
</dbReference>